<evidence type="ECO:0000313" key="1">
    <source>
        <dbReference type="EMBL" id="STS10772.1"/>
    </source>
</evidence>
<sequence>MLQLARQKALLGDQIVAQEQLNKRMDTSQKYVTQMAEKQSALMGSATMSDRMAGRESTFAQLRSGWKNAGGSLDDEGYQRQLAAAKQYYAAEDNLRGNWQAGIQKSWAITPILRPTRMSRSRMLVAAPLMA</sequence>
<reference evidence="1 2" key="1">
    <citation type="submission" date="2018-06" db="EMBL/GenBank/DDBJ databases">
        <authorList>
            <consortium name="Pathogen Informatics"/>
            <person name="Doyle S."/>
        </authorList>
    </citation>
    <scope>NUCLEOTIDE SEQUENCE [LARGE SCALE GENOMIC DNA]</scope>
    <source>
        <strain evidence="1 2">NCTC12157</strain>
    </source>
</reference>
<dbReference type="EMBL" id="UGGO01000002">
    <property type="protein sequence ID" value="STS10772.1"/>
    <property type="molecule type" value="Genomic_DNA"/>
</dbReference>
<dbReference type="Proteomes" id="UP000254304">
    <property type="component" value="Unassembled WGS sequence"/>
</dbReference>
<dbReference type="AlphaFoldDB" id="A0A377TD91"/>
<organism evidence="1 2">
    <name type="scientific">Ewingella americana</name>
    <dbReference type="NCBI Taxonomy" id="41202"/>
    <lineage>
        <taxon>Bacteria</taxon>
        <taxon>Pseudomonadati</taxon>
        <taxon>Pseudomonadota</taxon>
        <taxon>Gammaproteobacteria</taxon>
        <taxon>Enterobacterales</taxon>
        <taxon>Yersiniaceae</taxon>
        <taxon>Ewingella</taxon>
    </lineage>
</organism>
<gene>
    <name evidence="1" type="ORF">NCTC12157_05371</name>
</gene>
<accession>A0A377TD91</accession>
<protein>
    <submittedName>
        <fullName evidence="1">Phage tail tape measure protein, lambda family</fullName>
    </submittedName>
</protein>
<name>A0A377TD91_9GAMM</name>
<proteinExistence type="predicted"/>
<evidence type="ECO:0000313" key="2">
    <source>
        <dbReference type="Proteomes" id="UP000254304"/>
    </source>
</evidence>